<sequence length="454" mass="50157">MLQLPTTSTTLSLSLSLSLFLTMSDAGLWLPSQNNHKHLVDADFCFPSEFPYEFGVSSPAVESVAGSTETESSDGEEDFLAGLTRRLSQTSLHETRKQLSAKPDDVALWEISRKCRGLVGSPQSTLSGIGSWSGRSGVSGDGSPNGYSRVPSPSTTPFDEKKDPWEVIYAAAGEVARLKIKNNQVPQFDFPNNRALLTHPRPNQSFNQTKNLLFQQQCGSVWGREAKANWLVQNRAREFGHGSVNVKCTRPLCLPQSAWPTLQVQHHNNRVQFAESSVKRPSGGTGVFLPRHYETPSESRKKTGSAPVLLPAKVVHALNLNIDDLNRTSQPRFSNAFATDYDAILARRNALLLQQRLSVGREESANYEIRLPQEMKLKNVFGASLVEIKHQVFICDQPAGRFLWRYGYGDTDGAKAQGMAQVKQAARLGINNANLIACIWFGFPVMGVNQKSRV</sequence>
<feature type="compositionally biased region" description="Polar residues" evidence="1">
    <location>
        <begin position="124"/>
        <end position="136"/>
    </location>
</feature>
<name>A0A371HW07_MUCPR</name>
<dbReference type="Proteomes" id="UP000257109">
    <property type="component" value="Unassembled WGS sequence"/>
</dbReference>
<keyword evidence="2" id="KW-0732">Signal</keyword>
<evidence type="ECO:0000313" key="4">
    <source>
        <dbReference type="Proteomes" id="UP000257109"/>
    </source>
</evidence>
<dbReference type="PANTHER" id="PTHR33356">
    <property type="entry name" value="TIP41-LIKE PROTEIN"/>
    <property type="match status" value="1"/>
</dbReference>
<comment type="caution">
    <text evidence="3">The sequence shown here is derived from an EMBL/GenBank/DDBJ whole genome shotgun (WGS) entry which is preliminary data.</text>
</comment>
<dbReference type="OrthoDB" id="1060058at2759"/>
<reference evidence="3" key="1">
    <citation type="submission" date="2018-05" db="EMBL/GenBank/DDBJ databases">
        <title>Draft genome of Mucuna pruriens seed.</title>
        <authorList>
            <person name="Nnadi N.E."/>
            <person name="Vos R."/>
            <person name="Hasami M.H."/>
            <person name="Devisetty U.K."/>
            <person name="Aguiy J.C."/>
        </authorList>
    </citation>
    <scope>NUCLEOTIDE SEQUENCE [LARGE SCALE GENOMIC DNA]</scope>
    <source>
        <strain evidence="3">JCA_2017</strain>
    </source>
</reference>
<dbReference type="STRING" id="157652.A0A371HW07"/>
<feature type="chain" id="PRO_5016729635" evidence="2">
    <location>
        <begin position="27"/>
        <end position="454"/>
    </location>
</feature>
<evidence type="ECO:0000256" key="1">
    <source>
        <dbReference type="SAM" id="MobiDB-lite"/>
    </source>
</evidence>
<feature type="non-terminal residue" evidence="3">
    <location>
        <position position="454"/>
    </location>
</feature>
<proteinExistence type="predicted"/>
<dbReference type="EMBL" id="QJKJ01001591">
    <property type="protein sequence ID" value="RDY06894.1"/>
    <property type="molecule type" value="Genomic_DNA"/>
</dbReference>
<keyword evidence="4" id="KW-1185">Reference proteome</keyword>
<dbReference type="PANTHER" id="PTHR33356:SF17">
    <property type="entry name" value="TPX2 CENTRAL DOMAIN-CONTAINING PROTEIN"/>
    <property type="match status" value="1"/>
</dbReference>
<organism evidence="3 4">
    <name type="scientific">Mucuna pruriens</name>
    <name type="common">Velvet bean</name>
    <name type="synonym">Dolichos pruriens</name>
    <dbReference type="NCBI Taxonomy" id="157652"/>
    <lineage>
        <taxon>Eukaryota</taxon>
        <taxon>Viridiplantae</taxon>
        <taxon>Streptophyta</taxon>
        <taxon>Embryophyta</taxon>
        <taxon>Tracheophyta</taxon>
        <taxon>Spermatophyta</taxon>
        <taxon>Magnoliopsida</taxon>
        <taxon>eudicotyledons</taxon>
        <taxon>Gunneridae</taxon>
        <taxon>Pentapetalae</taxon>
        <taxon>rosids</taxon>
        <taxon>fabids</taxon>
        <taxon>Fabales</taxon>
        <taxon>Fabaceae</taxon>
        <taxon>Papilionoideae</taxon>
        <taxon>50 kb inversion clade</taxon>
        <taxon>NPAAA clade</taxon>
        <taxon>indigoferoid/millettioid clade</taxon>
        <taxon>Phaseoleae</taxon>
        <taxon>Mucuna</taxon>
    </lineage>
</organism>
<protein>
    <submittedName>
        <fullName evidence="3">Uncharacterized protein</fullName>
    </submittedName>
</protein>
<feature type="signal peptide" evidence="2">
    <location>
        <begin position="1"/>
        <end position="26"/>
    </location>
</feature>
<feature type="region of interest" description="Disordered" evidence="1">
    <location>
        <begin position="124"/>
        <end position="159"/>
    </location>
</feature>
<evidence type="ECO:0000256" key="2">
    <source>
        <dbReference type="SAM" id="SignalP"/>
    </source>
</evidence>
<dbReference type="AlphaFoldDB" id="A0A371HW07"/>
<evidence type="ECO:0000313" key="3">
    <source>
        <dbReference type="EMBL" id="RDY06894.1"/>
    </source>
</evidence>
<accession>A0A371HW07</accession>
<gene>
    <name evidence="3" type="ORF">CR513_09062</name>
</gene>